<evidence type="ECO:0000313" key="2">
    <source>
        <dbReference type="Proteomes" id="UP000008237"/>
    </source>
</evidence>
<dbReference type="Proteomes" id="UP000008237">
    <property type="component" value="Unassembled WGS sequence"/>
</dbReference>
<evidence type="ECO:0000313" key="1">
    <source>
        <dbReference type="EMBL" id="EFN85136.1"/>
    </source>
</evidence>
<dbReference type="AlphaFoldDB" id="E2BGP5"/>
<feature type="non-terminal residue" evidence="1">
    <location>
        <position position="1"/>
    </location>
</feature>
<dbReference type="InParanoid" id="E2BGP5"/>
<gene>
    <name evidence="1" type="ORF">EAI_04187</name>
</gene>
<reference evidence="1 2" key="1">
    <citation type="journal article" date="2010" name="Science">
        <title>Genomic comparison of the ants Camponotus floridanus and Harpegnathos saltator.</title>
        <authorList>
            <person name="Bonasio R."/>
            <person name="Zhang G."/>
            <person name="Ye C."/>
            <person name="Mutti N.S."/>
            <person name="Fang X."/>
            <person name="Qin N."/>
            <person name="Donahue G."/>
            <person name="Yang P."/>
            <person name="Li Q."/>
            <person name="Li C."/>
            <person name="Zhang P."/>
            <person name="Huang Z."/>
            <person name="Berger S.L."/>
            <person name="Reinberg D."/>
            <person name="Wang J."/>
            <person name="Liebig J."/>
        </authorList>
    </citation>
    <scope>NUCLEOTIDE SEQUENCE [LARGE SCALE GENOMIC DNA]</scope>
    <source>
        <strain evidence="1 2">R22 G/1</strain>
    </source>
</reference>
<accession>E2BGP5</accession>
<name>E2BGP5_HARSA</name>
<proteinExistence type="predicted"/>
<keyword evidence="2" id="KW-1185">Reference proteome</keyword>
<feature type="non-terminal residue" evidence="1">
    <location>
        <position position="23"/>
    </location>
</feature>
<sequence length="23" mass="2682">CEIVSNQIIGPYSIDRILNSRKY</sequence>
<organism evidence="2">
    <name type="scientific">Harpegnathos saltator</name>
    <name type="common">Jerdon's jumping ant</name>
    <dbReference type="NCBI Taxonomy" id="610380"/>
    <lineage>
        <taxon>Eukaryota</taxon>
        <taxon>Metazoa</taxon>
        <taxon>Ecdysozoa</taxon>
        <taxon>Arthropoda</taxon>
        <taxon>Hexapoda</taxon>
        <taxon>Insecta</taxon>
        <taxon>Pterygota</taxon>
        <taxon>Neoptera</taxon>
        <taxon>Endopterygota</taxon>
        <taxon>Hymenoptera</taxon>
        <taxon>Apocrita</taxon>
        <taxon>Aculeata</taxon>
        <taxon>Formicoidea</taxon>
        <taxon>Formicidae</taxon>
        <taxon>Ponerinae</taxon>
        <taxon>Ponerini</taxon>
        <taxon>Harpegnathos</taxon>
    </lineage>
</organism>
<protein>
    <submittedName>
        <fullName evidence="1">Uncharacterized protein</fullName>
    </submittedName>
</protein>
<dbReference type="EMBL" id="GL448200">
    <property type="protein sequence ID" value="EFN85136.1"/>
    <property type="molecule type" value="Genomic_DNA"/>
</dbReference>